<dbReference type="EMBL" id="CAFBNA010000014">
    <property type="protein sequence ID" value="CAB4924051.1"/>
    <property type="molecule type" value="Genomic_DNA"/>
</dbReference>
<protein>
    <submittedName>
        <fullName evidence="2">Unannotated protein</fullName>
    </submittedName>
</protein>
<evidence type="ECO:0000313" key="2">
    <source>
        <dbReference type="EMBL" id="CAB4604337.1"/>
    </source>
</evidence>
<gene>
    <name evidence="2" type="ORF">UFOPK1827_00856</name>
    <name evidence="3" type="ORF">UFOPK3708_00430</name>
</gene>
<feature type="transmembrane region" description="Helical" evidence="1">
    <location>
        <begin position="71"/>
        <end position="89"/>
    </location>
</feature>
<feature type="transmembrane region" description="Helical" evidence="1">
    <location>
        <begin position="172"/>
        <end position="190"/>
    </location>
</feature>
<feature type="transmembrane region" description="Helical" evidence="1">
    <location>
        <begin position="29"/>
        <end position="59"/>
    </location>
</feature>
<keyword evidence="1" id="KW-1133">Transmembrane helix</keyword>
<feature type="transmembrane region" description="Helical" evidence="1">
    <location>
        <begin position="202"/>
        <end position="225"/>
    </location>
</feature>
<organism evidence="2">
    <name type="scientific">freshwater metagenome</name>
    <dbReference type="NCBI Taxonomy" id="449393"/>
    <lineage>
        <taxon>unclassified sequences</taxon>
        <taxon>metagenomes</taxon>
        <taxon>ecological metagenomes</taxon>
    </lineage>
</organism>
<keyword evidence="1" id="KW-0812">Transmembrane</keyword>
<proteinExistence type="predicted"/>
<evidence type="ECO:0000313" key="3">
    <source>
        <dbReference type="EMBL" id="CAB4924051.1"/>
    </source>
</evidence>
<dbReference type="EMBL" id="CAEZUO010000032">
    <property type="protein sequence ID" value="CAB4604337.1"/>
    <property type="molecule type" value="Genomic_DNA"/>
</dbReference>
<feature type="transmembrane region" description="Helical" evidence="1">
    <location>
        <begin position="125"/>
        <end position="152"/>
    </location>
</feature>
<accession>A0A6J6GSU3</accession>
<evidence type="ECO:0000256" key="1">
    <source>
        <dbReference type="SAM" id="Phobius"/>
    </source>
</evidence>
<name>A0A6J6GSU3_9ZZZZ</name>
<keyword evidence="1" id="KW-0472">Membrane</keyword>
<reference evidence="2" key="1">
    <citation type="submission" date="2020-05" db="EMBL/GenBank/DDBJ databases">
        <authorList>
            <person name="Chiriac C."/>
            <person name="Salcher M."/>
            <person name="Ghai R."/>
            <person name="Kavagutti S V."/>
        </authorList>
    </citation>
    <scope>NUCLEOTIDE SEQUENCE</scope>
</reference>
<dbReference type="AlphaFoldDB" id="A0A6J6GSU3"/>
<feature type="transmembrane region" description="Helical" evidence="1">
    <location>
        <begin position="237"/>
        <end position="254"/>
    </location>
</feature>
<sequence length="257" mass="25920">MSGSRATPALVRRFAYLPKPDGPHARLGVLWFIAACAACALGTIAVAVLFAAVAAIAAMQTIRTWSDNGRQATPLLGGIAAAIVPIAALVGPIGFIAGVVVSVAVLIIGGGVLRSNVIVGLRSALLPAIAAGSVVLIGRTDMGALVVLLILVSAYEVGDYLMGSEANSVFEGPLSGIAAVLVVTFAEAVFQLGPFETRAGWVFGALVAALAPLGAPLASALAPSASSAGPALRRLDAWFVVAPVWGLMLINYLSQIG</sequence>